<dbReference type="GO" id="GO:0003723">
    <property type="term" value="F:RNA binding"/>
    <property type="evidence" value="ECO:0007669"/>
    <property type="project" value="UniProtKB-UniRule"/>
</dbReference>
<sequence length="479" mass="51732">MGGDDSGETTQQLQAHDGLFLTHQEIQLHQLYQELAKIHHQTTKSSDSNVHASSSSHDAHVHSHAPAALARSSSLSTIGSSAANSSLSAIDRVKAVMAAKAKQQSSNPLTKSTVKQAAPNKRANPLADLLKPGASPATPSTIKRPRLHSSTSDPLPSSSSSHGPSTVNTVTGEMRLSNGRGIQLPPESFLRTDEWSSEKDDPLSVTLPAVVFRTNNTLVVNGLIPTHSCRFVLNIATSDGTIVCHLNPRKMRGGQILLNSFVDQRWGTPQIVHRCPLVFGSAASCAFMLRITITSSGFLLYLDEMFVEELKHRMPLREGDNLLLQVPVKDEYGNPEVVRIHNVWWGHTDMTSSHQHPSLTHAPSAHSMTPTAPPSRSSTSSFGSSSTAAAAAPRYPSDGRNQFDVYVGNLPSDATRGDLARLFADFSYDYIRITPRGFGFVALKNQADVDRAVRELDGAMLPGFTVSLKISVALSKRTA</sequence>
<dbReference type="InterPro" id="IPR001079">
    <property type="entry name" value="Galectin_CRD"/>
</dbReference>
<dbReference type="Proteomes" id="UP000285712">
    <property type="component" value="Unassembled WGS sequence"/>
</dbReference>
<proteinExistence type="predicted"/>
<comment type="caution">
    <text evidence="6">The sequence shown here is derived from an EMBL/GenBank/DDBJ whole genome shotgun (WGS) entry which is preliminary data.</text>
</comment>
<evidence type="ECO:0000313" key="8">
    <source>
        <dbReference type="Proteomes" id="UP000285430"/>
    </source>
</evidence>
<dbReference type="GO" id="GO:0030246">
    <property type="term" value="F:carbohydrate binding"/>
    <property type="evidence" value="ECO:0007669"/>
    <property type="project" value="UniProtKB-UniRule"/>
</dbReference>
<evidence type="ECO:0000256" key="2">
    <source>
        <dbReference type="RuleBase" id="RU102079"/>
    </source>
</evidence>
<dbReference type="Gene3D" id="3.30.70.330">
    <property type="match status" value="1"/>
</dbReference>
<feature type="region of interest" description="Disordered" evidence="3">
    <location>
        <begin position="100"/>
        <end position="183"/>
    </location>
</feature>
<evidence type="ECO:0000313" key="6">
    <source>
        <dbReference type="EMBL" id="RHY81700.1"/>
    </source>
</evidence>
<evidence type="ECO:0000259" key="5">
    <source>
        <dbReference type="PROSITE" id="PS51304"/>
    </source>
</evidence>
<dbReference type="EMBL" id="QUTH01003281">
    <property type="protein sequence ID" value="RHZ20454.1"/>
    <property type="molecule type" value="Genomic_DNA"/>
</dbReference>
<dbReference type="PROSITE" id="PS51304">
    <property type="entry name" value="GALECTIN"/>
    <property type="match status" value="1"/>
</dbReference>
<feature type="compositionally biased region" description="Polar residues" evidence="3">
    <location>
        <begin position="103"/>
        <end position="115"/>
    </location>
</feature>
<dbReference type="CDD" id="cd00590">
    <property type="entry name" value="RRM_SF"/>
    <property type="match status" value="1"/>
</dbReference>
<evidence type="ECO:0000256" key="1">
    <source>
        <dbReference type="PROSITE-ProRule" id="PRU00176"/>
    </source>
</evidence>
<dbReference type="SMART" id="SM00360">
    <property type="entry name" value="RRM"/>
    <property type="match status" value="1"/>
</dbReference>
<feature type="region of interest" description="Disordered" evidence="3">
    <location>
        <begin position="40"/>
        <end position="68"/>
    </location>
</feature>
<keyword evidence="2" id="KW-0430">Lectin</keyword>
<protein>
    <recommendedName>
        <fullName evidence="2">Galectin</fullName>
    </recommendedName>
</protein>
<dbReference type="Proteomes" id="UP000285430">
    <property type="component" value="Unassembled WGS sequence"/>
</dbReference>
<dbReference type="InterPro" id="IPR035979">
    <property type="entry name" value="RBD_domain_sf"/>
</dbReference>
<evidence type="ECO:0000313" key="9">
    <source>
        <dbReference type="Proteomes" id="UP000285712"/>
    </source>
</evidence>
<keyword evidence="1" id="KW-0694">RNA-binding</keyword>
<feature type="region of interest" description="Disordered" evidence="3">
    <location>
        <begin position="355"/>
        <end position="396"/>
    </location>
</feature>
<dbReference type="Pfam" id="PF00076">
    <property type="entry name" value="RRM_1"/>
    <property type="match status" value="1"/>
</dbReference>
<dbReference type="InterPro" id="IPR000504">
    <property type="entry name" value="RRM_dom"/>
</dbReference>
<dbReference type="SMART" id="SM00276">
    <property type="entry name" value="GLECT"/>
    <property type="match status" value="1"/>
</dbReference>
<organism evidence="6 9">
    <name type="scientific">Aphanomyces astaci</name>
    <name type="common">Crayfish plague agent</name>
    <dbReference type="NCBI Taxonomy" id="112090"/>
    <lineage>
        <taxon>Eukaryota</taxon>
        <taxon>Sar</taxon>
        <taxon>Stramenopiles</taxon>
        <taxon>Oomycota</taxon>
        <taxon>Saprolegniomycetes</taxon>
        <taxon>Saprolegniales</taxon>
        <taxon>Verrucalvaceae</taxon>
        <taxon>Aphanomyces</taxon>
    </lineage>
</organism>
<gene>
    <name evidence="6" type="ORF">DYB35_001865</name>
    <name evidence="7" type="ORF">DYB37_001633</name>
</gene>
<reference evidence="8 9" key="1">
    <citation type="submission" date="2018-08" db="EMBL/GenBank/DDBJ databases">
        <title>Aphanomyces genome sequencing and annotation.</title>
        <authorList>
            <person name="Minardi D."/>
            <person name="Oidtmann B."/>
            <person name="Van Der Giezen M."/>
            <person name="Studholme D.J."/>
        </authorList>
    </citation>
    <scope>NUCLEOTIDE SEQUENCE [LARGE SCALE GENOMIC DNA]</scope>
    <source>
        <strain evidence="7 8">Da</strain>
        <strain evidence="6 9">Sv</strain>
    </source>
</reference>
<feature type="compositionally biased region" description="Low complexity" evidence="3">
    <location>
        <begin position="367"/>
        <end position="393"/>
    </location>
</feature>
<evidence type="ECO:0000256" key="3">
    <source>
        <dbReference type="SAM" id="MobiDB-lite"/>
    </source>
</evidence>
<dbReference type="PROSITE" id="PS50102">
    <property type="entry name" value="RRM"/>
    <property type="match status" value="1"/>
</dbReference>
<dbReference type="Gene3D" id="2.60.120.200">
    <property type="match status" value="1"/>
</dbReference>
<name>A0A3R7B5G5_APHAT</name>
<evidence type="ECO:0000259" key="4">
    <source>
        <dbReference type="PROSITE" id="PS50102"/>
    </source>
</evidence>
<dbReference type="EMBL" id="QUTG01007964">
    <property type="protein sequence ID" value="RHY81700.1"/>
    <property type="molecule type" value="Genomic_DNA"/>
</dbReference>
<feature type="compositionally biased region" description="Low complexity" evidence="3">
    <location>
        <begin position="149"/>
        <end position="165"/>
    </location>
</feature>
<dbReference type="SUPFAM" id="SSF49899">
    <property type="entry name" value="Concanavalin A-like lectins/glucanases"/>
    <property type="match status" value="1"/>
</dbReference>
<evidence type="ECO:0000313" key="7">
    <source>
        <dbReference type="EMBL" id="RHZ20454.1"/>
    </source>
</evidence>
<dbReference type="SMART" id="SM00908">
    <property type="entry name" value="Gal-bind_lectin"/>
    <property type="match status" value="1"/>
</dbReference>
<feature type="domain" description="RRM" evidence="4">
    <location>
        <begin position="403"/>
        <end position="477"/>
    </location>
</feature>
<dbReference type="Pfam" id="PF00337">
    <property type="entry name" value="Gal-bind_lectin"/>
    <property type="match status" value="1"/>
</dbReference>
<dbReference type="InterPro" id="IPR013320">
    <property type="entry name" value="ConA-like_dom_sf"/>
</dbReference>
<dbReference type="InterPro" id="IPR012677">
    <property type="entry name" value="Nucleotide-bd_a/b_plait_sf"/>
</dbReference>
<feature type="domain" description="Galectin" evidence="5">
    <location>
        <begin position="204"/>
        <end position="341"/>
    </location>
</feature>
<dbReference type="SUPFAM" id="SSF54928">
    <property type="entry name" value="RNA-binding domain, RBD"/>
    <property type="match status" value="1"/>
</dbReference>
<dbReference type="VEuPathDB" id="FungiDB:H257_06091"/>
<dbReference type="AlphaFoldDB" id="A0A3R7B5G5"/>
<feature type="compositionally biased region" description="Low complexity" evidence="3">
    <location>
        <begin position="45"/>
        <end position="56"/>
    </location>
</feature>
<accession>A0A3R7B5G5</accession>